<protein>
    <submittedName>
        <fullName evidence="1">Uncharacterized protein</fullName>
    </submittedName>
</protein>
<sequence>MSWVRRACRQLPWRQSFGRIAAPWRFHLARASAGGHRWSRNRCRQHSSRVLDTVKAPVSRCCTKFTISVLGEIVAWVIARLISRLRGNSRVVELSTG</sequence>
<gene>
    <name evidence="1" type="ORF">TMSB3V08_LOCUS1148</name>
</gene>
<accession>A0A7R9DYM2</accession>
<reference evidence="1" key="1">
    <citation type="submission" date="2020-11" db="EMBL/GenBank/DDBJ databases">
        <authorList>
            <person name="Tran Van P."/>
        </authorList>
    </citation>
    <scope>NUCLEOTIDE SEQUENCE</scope>
</reference>
<proteinExistence type="predicted"/>
<evidence type="ECO:0000313" key="1">
    <source>
        <dbReference type="EMBL" id="CAD7424187.1"/>
    </source>
</evidence>
<name>A0A7R9DYM2_9NEOP</name>
<dbReference type="EMBL" id="OB792764">
    <property type="protein sequence ID" value="CAD7424187.1"/>
    <property type="molecule type" value="Genomic_DNA"/>
</dbReference>
<organism evidence="1">
    <name type="scientific">Timema monikensis</name>
    <dbReference type="NCBI Taxonomy" id="170555"/>
    <lineage>
        <taxon>Eukaryota</taxon>
        <taxon>Metazoa</taxon>
        <taxon>Ecdysozoa</taxon>
        <taxon>Arthropoda</taxon>
        <taxon>Hexapoda</taxon>
        <taxon>Insecta</taxon>
        <taxon>Pterygota</taxon>
        <taxon>Neoptera</taxon>
        <taxon>Polyneoptera</taxon>
        <taxon>Phasmatodea</taxon>
        <taxon>Timematodea</taxon>
        <taxon>Timematoidea</taxon>
        <taxon>Timematidae</taxon>
        <taxon>Timema</taxon>
    </lineage>
</organism>
<dbReference type="AlphaFoldDB" id="A0A7R9DYM2"/>